<accession>A0ACB8UHJ0</accession>
<evidence type="ECO:0000313" key="1">
    <source>
        <dbReference type="EMBL" id="KAI0093713.1"/>
    </source>
</evidence>
<proteinExistence type="predicted"/>
<evidence type="ECO:0000313" key="2">
    <source>
        <dbReference type="Proteomes" id="UP001055072"/>
    </source>
</evidence>
<dbReference type="Proteomes" id="UP001055072">
    <property type="component" value="Unassembled WGS sequence"/>
</dbReference>
<dbReference type="EMBL" id="MU274901">
    <property type="protein sequence ID" value="KAI0093713.1"/>
    <property type="molecule type" value="Genomic_DNA"/>
</dbReference>
<organism evidence="1 2">
    <name type="scientific">Irpex rosettiformis</name>
    <dbReference type="NCBI Taxonomy" id="378272"/>
    <lineage>
        <taxon>Eukaryota</taxon>
        <taxon>Fungi</taxon>
        <taxon>Dikarya</taxon>
        <taxon>Basidiomycota</taxon>
        <taxon>Agaricomycotina</taxon>
        <taxon>Agaricomycetes</taxon>
        <taxon>Polyporales</taxon>
        <taxon>Irpicaceae</taxon>
        <taxon>Irpex</taxon>
    </lineage>
</organism>
<sequence>MTEMPVVPHLTRLSRNVTRILGQNPSKFTLQGTNTYLVGQTNPYILVDTAEGRDEYIPYLREALLNPGIDIVKDKPDVSDVILTHKHHDHVNGLPSVLALLQQLWSDRNPGEPFIGPRIHKFPLLSAEVEKVLATLPSGSFTPSPSGLVLHSLHEGQTFHVTQLPSTPDKQQARQSSSTLQVIHTPGHTSDSLCLYFPPDSALFTADTVLGSGSSVFEDLHTYMSSLRQLIKFKSASDGSRRYTIIYPGHGPTAPHDQVDTYLSHRVDRENQVLKAIKEEPPTEKILKPEEVEESEEEVEVHWTTWEIMKSIYAEKYPEALWEPAAHSVHLHLHKLVVDGKVEKGEGEGFHTKWKFLNEQA</sequence>
<comment type="caution">
    <text evidence="1">The sequence shown here is derived from an EMBL/GenBank/DDBJ whole genome shotgun (WGS) entry which is preliminary data.</text>
</comment>
<name>A0ACB8UHJ0_9APHY</name>
<keyword evidence="2" id="KW-1185">Reference proteome</keyword>
<protein>
    <submittedName>
        <fullName evidence="1">Metallo-hydrolase/oxidoreductase</fullName>
    </submittedName>
</protein>
<reference evidence="1" key="1">
    <citation type="journal article" date="2021" name="Environ. Microbiol.">
        <title>Gene family expansions and transcriptome signatures uncover fungal adaptations to wood decay.</title>
        <authorList>
            <person name="Hage H."/>
            <person name="Miyauchi S."/>
            <person name="Viragh M."/>
            <person name="Drula E."/>
            <person name="Min B."/>
            <person name="Chaduli D."/>
            <person name="Navarro D."/>
            <person name="Favel A."/>
            <person name="Norest M."/>
            <person name="Lesage-Meessen L."/>
            <person name="Balint B."/>
            <person name="Merenyi Z."/>
            <person name="de Eugenio L."/>
            <person name="Morin E."/>
            <person name="Martinez A.T."/>
            <person name="Baldrian P."/>
            <person name="Stursova M."/>
            <person name="Martinez M.J."/>
            <person name="Novotny C."/>
            <person name="Magnuson J.K."/>
            <person name="Spatafora J.W."/>
            <person name="Maurice S."/>
            <person name="Pangilinan J."/>
            <person name="Andreopoulos W."/>
            <person name="LaButti K."/>
            <person name="Hundley H."/>
            <person name="Na H."/>
            <person name="Kuo A."/>
            <person name="Barry K."/>
            <person name="Lipzen A."/>
            <person name="Henrissat B."/>
            <person name="Riley R."/>
            <person name="Ahrendt S."/>
            <person name="Nagy L.G."/>
            <person name="Grigoriev I.V."/>
            <person name="Martin F."/>
            <person name="Rosso M.N."/>
        </authorList>
    </citation>
    <scope>NUCLEOTIDE SEQUENCE</scope>
    <source>
        <strain evidence="1">CBS 384.51</strain>
    </source>
</reference>
<gene>
    <name evidence="1" type="ORF">BDY19DRAFT_268916</name>
</gene>